<evidence type="ECO:0000313" key="2">
    <source>
        <dbReference type="EMBL" id="OGC44380.1"/>
    </source>
</evidence>
<accession>A0A1F4UHU5</accession>
<evidence type="ECO:0000313" key="3">
    <source>
        <dbReference type="Proteomes" id="UP000176583"/>
    </source>
</evidence>
<keyword evidence="1" id="KW-1133">Transmembrane helix</keyword>
<sequence length="187" mass="20583">MAGTAPPPAERPGIELLSPTTSTGKSKLISFWARTIGIPLIIVLQLSFLGIFAFRAKLETDLRKLSASVAEKEKVVAEASDFEQTFLRTQRKLEQIRLVRKGLCVSCAIETLNRIKPPAVTLITVVFEGEKLQLIAETPQGLSFANFVANILKEEGVREALLTSGNLNRDGDFVFAMQLGLDKEKLR</sequence>
<dbReference type="Proteomes" id="UP000176583">
    <property type="component" value="Unassembled WGS sequence"/>
</dbReference>
<feature type="transmembrane region" description="Helical" evidence="1">
    <location>
        <begin position="31"/>
        <end position="54"/>
    </location>
</feature>
<evidence type="ECO:0000256" key="1">
    <source>
        <dbReference type="SAM" id="Phobius"/>
    </source>
</evidence>
<keyword evidence="1" id="KW-0472">Membrane</keyword>
<reference evidence="2 3" key="1">
    <citation type="journal article" date="2016" name="Nat. Commun.">
        <title>Thousands of microbial genomes shed light on interconnected biogeochemical processes in an aquifer system.</title>
        <authorList>
            <person name="Anantharaman K."/>
            <person name="Brown C.T."/>
            <person name="Hug L.A."/>
            <person name="Sharon I."/>
            <person name="Castelle C.J."/>
            <person name="Probst A.J."/>
            <person name="Thomas B.C."/>
            <person name="Singh A."/>
            <person name="Wilkins M.J."/>
            <person name="Karaoz U."/>
            <person name="Brodie E.L."/>
            <person name="Williams K.H."/>
            <person name="Hubbard S.S."/>
            <person name="Banfield J.F."/>
        </authorList>
    </citation>
    <scope>NUCLEOTIDE SEQUENCE [LARGE SCALE GENOMIC DNA]</scope>
</reference>
<protein>
    <submittedName>
        <fullName evidence="2">Uncharacterized protein</fullName>
    </submittedName>
</protein>
<proteinExistence type="predicted"/>
<dbReference type="AlphaFoldDB" id="A0A1F4UHU5"/>
<organism evidence="2 3">
    <name type="scientific">candidate division WWE3 bacterium RBG_19FT_COMBO_53_11</name>
    <dbReference type="NCBI Taxonomy" id="1802613"/>
    <lineage>
        <taxon>Bacteria</taxon>
        <taxon>Katanobacteria</taxon>
    </lineage>
</organism>
<gene>
    <name evidence="2" type="ORF">A2V54_03325</name>
</gene>
<dbReference type="EMBL" id="MEUW01000021">
    <property type="protein sequence ID" value="OGC44380.1"/>
    <property type="molecule type" value="Genomic_DNA"/>
</dbReference>
<comment type="caution">
    <text evidence="2">The sequence shown here is derived from an EMBL/GenBank/DDBJ whole genome shotgun (WGS) entry which is preliminary data.</text>
</comment>
<keyword evidence="1" id="KW-0812">Transmembrane</keyword>
<dbReference type="STRING" id="1802613.A2V54_03325"/>
<name>A0A1F4UHU5_UNCKA</name>